<organism evidence="1 2">
    <name type="scientific">Methylobacterium nodulans (strain LMG 21967 / CNCM I-2342 / ORS 2060)</name>
    <dbReference type="NCBI Taxonomy" id="460265"/>
    <lineage>
        <taxon>Bacteria</taxon>
        <taxon>Pseudomonadati</taxon>
        <taxon>Pseudomonadota</taxon>
        <taxon>Alphaproteobacteria</taxon>
        <taxon>Hyphomicrobiales</taxon>
        <taxon>Methylobacteriaceae</taxon>
        <taxon>Methylobacterium</taxon>
    </lineage>
</organism>
<reference evidence="1 2" key="1">
    <citation type="submission" date="2009-01" db="EMBL/GenBank/DDBJ databases">
        <title>Complete sequence of chromosome of Methylobacterium nodulans ORS 2060.</title>
        <authorList>
            <consortium name="US DOE Joint Genome Institute"/>
            <person name="Lucas S."/>
            <person name="Copeland A."/>
            <person name="Lapidus A."/>
            <person name="Glavina del Rio T."/>
            <person name="Dalin E."/>
            <person name="Tice H."/>
            <person name="Bruce D."/>
            <person name="Goodwin L."/>
            <person name="Pitluck S."/>
            <person name="Sims D."/>
            <person name="Brettin T."/>
            <person name="Detter J.C."/>
            <person name="Han C."/>
            <person name="Larimer F."/>
            <person name="Land M."/>
            <person name="Hauser L."/>
            <person name="Kyrpides N."/>
            <person name="Ivanova N."/>
            <person name="Marx C.J."/>
            <person name="Richardson P."/>
        </authorList>
    </citation>
    <scope>NUCLEOTIDE SEQUENCE [LARGE SCALE GENOMIC DNA]</scope>
    <source>
        <strain evidence="2">LMG 21967 / CNCM I-2342 / ORS 2060</strain>
    </source>
</reference>
<evidence type="ECO:0000313" key="2">
    <source>
        <dbReference type="Proteomes" id="UP000008207"/>
    </source>
</evidence>
<evidence type="ECO:0000313" key="1">
    <source>
        <dbReference type="EMBL" id="ACL57953.1"/>
    </source>
</evidence>
<dbReference type="EMBL" id="CP001349">
    <property type="protein sequence ID" value="ACL57953.1"/>
    <property type="molecule type" value="Genomic_DNA"/>
</dbReference>
<name>B8II84_METNO</name>
<accession>B8II84</accession>
<dbReference type="RefSeq" id="WP_015929625.1">
    <property type="nucleotide sequence ID" value="NC_011894.1"/>
</dbReference>
<proteinExistence type="predicted"/>
<dbReference type="AlphaFoldDB" id="B8II84"/>
<keyword evidence="2" id="KW-1185">Reference proteome</keyword>
<gene>
    <name evidence="1" type="ordered locus">Mnod_3010</name>
</gene>
<protein>
    <submittedName>
        <fullName evidence="1">Uncharacterized protein</fullName>
    </submittedName>
</protein>
<dbReference type="Proteomes" id="UP000008207">
    <property type="component" value="Chromosome"/>
</dbReference>
<sequence>MASTESIDIVAEFDAQLFQAGSIWDVRDRERGAKRRCSLHRMCP</sequence>
<dbReference type="KEGG" id="mno:Mnod_3010"/>
<dbReference type="HOGENOM" id="CLU_3218523_0_0_5"/>